<comment type="caution">
    <text evidence="1">The sequence shown here is derived from an EMBL/GenBank/DDBJ whole genome shotgun (WGS) entry which is preliminary data.</text>
</comment>
<dbReference type="Proteomes" id="UP000448877">
    <property type="component" value="Unassembled WGS sequence"/>
</dbReference>
<protein>
    <submittedName>
        <fullName evidence="1">Uncharacterized protein</fullName>
    </submittedName>
</protein>
<reference evidence="1 2" key="1">
    <citation type="journal article" date="2019" name="Nat. Med.">
        <title>A library of human gut bacterial isolates paired with longitudinal multiomics data enables mechanistic microbiome research.</title>
        <authorList>
            <person name="Poyet M."/>
            <person name="Groussin M."/>
            <person name="Gibbons S.M."/>
            <person name="Avila-Pacheco J."/>
            <person name="Jiang X."/>
            <person name="Kearney S.M."/>
            <person name="Perrotta A.R."/>
            <person name="Berdy B."/>
            <person name="Zhao S."/>
            <person name="Lieberman T.D."/>
            <person name="Swanson P.K."/>
            <person name="Smith M."/>
            <person name="Roesemann S."/>
            <person name="Alexander J.E."/>
            <person name="Rich S.A."/>
            <person name="Livny J."/>
            <person name="Vlamakis H."/>
            <person name="Clish C."/>
            <person name="Bullock K."/>
            <person name="Deik A."/>
            <person name="Scott J."/>
            <person name="Pierce K.A."/>
            <person name="Xavier R.J."/>
            <person name="Alm E.J."/>
        </authorList>
    </citation>
    <scope>NUCLEOTIDE SEQUENCE [LARGE SCALE GENOMIC DNA]</scope>
    <source>
        <strain evidence="1 2">BIOML-A6</strain>
    </source>
</reference>
<evidence type="ECO:0000313" key="2">
    <source>
        <dbReference type="Proteomes" id="UP000448877"/>
    </source>
</evidence>
<evidence type="ECO:0000313" key="1">
    <source>
        <dbReference type="EMBL" id="KAA5416581.1"/>
    </source>
</evidence>
<name>A0A3D6APP3_9BACE</name>
<accession>A0A3D6APP3</accession>
<gene>
    <name evidence="1" type="ORF">F2Y81_15625</name>
</gene>
<dbReference type="EMBL" id="VVYV01000026">
    <property type="protein sequence ID" value="KAA5416581.1"/>
    <property type="molecule type" value="Genomic_DNA"/>
</dbReference>
<organism evidence="1 2">
    <name type="scientific">Bacteroides cellulosilyticus</name>
    <dbReference type="NCBI Taxonomy" id="246787"/>
    <lineage>
        <taxon>Bacteria</taxon>
        <taxon>Pseudomonadati</taxon>
        <taxon>Bacteroidota</taxon>
        <taxon>Bacteroidia</taxon>
        <taxon>Bacteroidales</taxon>
        <taxon>Bacteroidaceae</taxon>
        <taxon>Bacteroides</taxon>
    </lineage>
</organism>
<proteinExistence type="predicted"/>
<sequence length="278" mass="32117">MKKEIDAWVWNPADALFKQKKSEKAIGHIIYCECPEKCELYAKDNCVAFDNYCPHGSRGRVIGYSRMASKFHSWINEFKEKHKDVYKSKLTQPKKLEYFMDLVYIPISYLGLNENIEFVSGGGYFAKGRPIIKREHFNAEFISKKIINFTPYALLGGRIKDYQDKEVPKFLLWLKQLDNALYEEVKEMNPTHSGFVAMTNVGRKAILQTLNPNIGTFKDIHGGIWVWDGEYLHSNNTHASFTLIETREIQECRLKPNGNVAVKVCDDAQVNDNTEFID</sequence>
<dbReference type="RefSeq" id="WP_149920144.1">
    <property type="nucleotide sequence ID" value="NZ_VVYV01000026.1"/>
</dbReference>
<dbReference type="AlphaFoldDB" id="A0A3D6APP3"/>